<dbReference type="GO" id="GO:0043683">
    <property type="term" value="P:type IV pilus assembly"/>
    <property type="evidence" value="ECO:0007669"/>
    <property type="project" value="InterPro"/>
</dbReference>
<dbReference type="GO" id="GO:0015628">
    <property type="term" value="P:protein secretion by the type II secretion system"/>
    <property type="evidence" value="ECO:0007669"/>
    <property type="project" value="InterPro"/>
</dbReference>
<dbReference type="EMBL" id="CP060414">
    <property type="protein sequence ID" value="QNT58886.1"/>
    <property type="molecule type" value="Genomic_DNA"/>
</dbReference>
<dbReference type="AlphaFoldDB" id="A0A7H1MB71"/>
<dbReference type="NCBIfam" id="TIGR02532">
    <property type="entry name" value="IV_pilin_GFxxxE"/>
    <property type="match status" value="1"/>
</dbReference>
<keyword evidence="3" id="KW-0812">Transmembrane</keyword>
<gene>
    <name evidence="4" type="ORF">H7A79_1495</name>
</gene>
<dbReference type="SUPFAM" id="SSF54523">
    <property type="entry name" value="Pili subunits"/>
    <property type="match status" value="1"/>
</dbReference>
<evidence type="ECO:0000256" key="2">
    <source>
        <dbReference type="ARBA" id="ARBA00022481"/>
    </source>
</evidence>
<dbReference type="PRINTS" id="PR00813">
    <property type="entry name" value="BCTERIALGSPG"/>
</dbReference>
<accession>A0A7H1MB71</accession>
<dbReference type="GO" id="GO:0015627">
    <property type="term" value="C:type II protein secretion system complex"/>
    <property type="evidence" value="ECO:0007669"/>
    <property type="project" value="InterPro"/>
</dbReference>
<evidence type="ECO:0000313" key="5">
    <source>
        <dbReference type="Proteomes" id="UP000516412"/>
    </source>
</evidence>
<keyword evidence="5" id="KW-1185">Reference proteome</keyword>
<protein>
    <submittedName>
        <fullName evidence="4">Prepilin-type N-terminal cleavage/methylation domain protein</fullName>
    </submittedName>
</protein>
<dbReference type="PROSITE" id="PS00409">
    <property type="entry name" value="PROKAR_NTER_METHYL"/>
    <property type="match status" value="1"/>
</dbReference>
<keyword evidence="3" id="KW-0472">Membrane</keyword>
<dbReference type="Proteomes" id="UP000516412">
    <property type="component" value="Chromosome"/>
</dbReference>
<dbReference type="InterPro" id="IPR045584">
    <property type="entry name" value="Pilin-like"/>
</dbReference>
<dbReference type="KEGG" id="nmus:H7A79_1495"/>
<sequence>MKTQQQGFTLVELMIVVLTLAILATIAYPSYETYIRQTRLENVRADLMLNAQIMERYYAQNKRFPNHSTDADKAERQKITNALEKNPYFDISYREPAGNSAANPIEDNYVIVANANKTTNPGEERYMQIDGNGVVTLCKPKAGNASANHADTCYMYK</sequence>
<organism evidence="4 5">
    <name type="scientific">Neisseria musculi</name>
    <dbReference type="NCBI Taxonomy" id="1815583"/>
    <lineage>
        <taxon>Bacteria</taxon>
        <taxon>Pseudomonadati</taxon>
        <taxon>Pseudomonadota</taxon>
        <taxon>Betaproteobacteria</taxon>
        <taxon>Neisseriales</taxon>
        <taxon>Neisseriaceae</taxon>
        <taxon>Neisseria</taxon>
    </lineage>
</organism>
<dbReference type="InterPro" id="IPR000983">
    <property type="entry name" value="Bac_GSPG_pilin"/>
</dbReference>
<dbReference type="PANTHER" id="PTHR30093:SF47">
    <property type="entry name" value="TYPE IV PILUS NON-CORE MINOR PILIN PILE"/>
    <property type="match status" value="1"/>
</dbReference>
<evidence type="ECO:0000256" key="1">
    <source>
        <dbReference type="ARBA" id="ARBA00011156"/>
    </source>
</evidence>
<feature type="transmembrane region" description="Helical" evidence="3">
    <location>
        <begin position="7"/>
        <end position="28"/>
    </location>
</feature>
<dbReference type="InterPro" id="IPR012902">
    <property type="entry name" value="N_methyl_site"/>
</dbReference>
<evidence type="ECO:0000313" key="4">
    <source>
        <dbReference type="EMBL" id="QNT58886.1"/>
    </source>
</evidence>
<reference evidence="4" key="1">
    <citation type="submission" date="2024-06" db="EMBL/GenBank/DDBJ databases">
        <title>Complete Genome Sequence of mouse commensal type strain Neisseria musculi.</title>
        <authorList>
            <person name="Thapa E."/>
            <person name="Aluvathingal J."/>
            <person name="Nadendla S."/>
            <person name="Mehta A."/>
            <person name="Tettelin H."/>
            <person name="Weyand N.J."/>
        </authorList>
    </citation>
    <scope>NUCLEOTIDE SEQUENCE</scope>
    <source>
        <strain evidence="4">NW831</strain>
    </source>
</reference>
<proteinExistence type="predicted"/>
<comment type="subunit">
    <text evidence="1">The pili are polar flexible filaments of about 5.4 nanometers diameter and 2.5 micrometers average length; they consist of only a single polypeptide chain arranged in a helical configuration of five subunits per turn in the assembled pilus.</text>
</comment>
<dbReference type="RefSeq" id="WP_135033614.1">
    <property type="nucleotide sequence ID" value="NZ_CP060414.2"/>
</dbReference>
<dbReference type="Gene3D" id="3.30.700.50">
    <property type="match status" value="1"/>
</dbReference>
<dbReference type="InterPro" id="IPR031982">
    <property type="entry name" value="PilE-like"/>
</dbReference>
<dbReference type="PANTHER" id="PTHR30093">
    <property type="entry name" value="GENERAL SECRETION PATHWAY PROTEIN G"/>
    <property type="match status" value="1"/>
</dbReference>
<keyword evidence="3" id="KW-1133">Transmembrane helix</keyword>
<keyword evidence="2" id="KW-0488">Methylation</keyword>
<evidence type="ECO:0000256" key="3">
    <source>
        <dbReference type="SAM" id="Phobius"/>
    </source>
</evidence>
<dbReference type="Pfam" id="PF16732">
    <property type="entry name" value="ComP_DUS"/>
    <property type="match status" value="1"/>
</dbReference>
<name>A0A7H1MB71_9NEIS</name>
<dbReference type="Pfam" id="PF07963">
    <property type="entry name" value="N_methyl"/>
    <property type="match status" value="1"/>
</dbReference>